<dbReference type="Proteomes" id="UP000186666">
    <property type="component" value="Unassembled WGS sequence"/>
</dbReference>
<evidence type="ECO:0000256" key="1">
    <source>
        <dbReference type="SAM" id="MobiDB-lite"/>
    </source>
</evidence>
<keyword evidence="2" id="KW-0812">Transmembrane</keyword>
<organism evidence="4 5">
    <name type="scientific">Paenibacillus macquariensis</name>
    <dbReference type="NCBI Taxonomy" id="948756"/>
    <lineage>
        <taxon>Bacteria</taxon>
        <taxon>Bacillati</taxon>
        <taxon>Bacillota</taxon>
        <taxon>Bacilli</taxon>
        <taxon>Bacillales</taxon>
        <taxon>Paenibacillaceae</taxon>
        <taxon>Paenibacillus</taxon>
    </lineage>
</organism>
<sequence length="504" mass="56149">MNRITEHLINLFDCVWSVSIMASILVLLIMMMQHVLKHRLKPRWHYLMWLLVIVRLIVPWGPESEFSIYNWIGYTDSVHSVVQVTQEEILAKTVIPAEAATHSIYRILMVIWMIGMCLLGIYTIWINRNFAKKMRQESVTITDVRVLELFYQCKKLMSINKPIALIKSSNLATPTLFGFMKPQLIMPHTILNSLNDDELQHVFLHELAHNKRNDIAFNWFMHVLLIIHWFNPVLWYGYHRMREDQEIASDALALSYLTPDRSQHYGYTLIKLLENFSQPVRVAGNVNLTGSKTQLQRRIKMIKQYKANSYRMSFLGLVTLIFISGCALTNPKVSQTPIQLPSTVTSEENFTVASLDVQQPTVSNEKSNVDSSVDPQPTVAKEKPSASSDGAQVVSPSNQKTGVVSSEGPQVVSPSNQKTGVVSSEGPQVVSPSNQKTGVISSEGPQVVSPSNQKTGVVSSEGPQVVSPSNQKTGVVSSEGPQVVSPSNQKTGVVSSEGPQVTAP</sequence>
<feature type="region of interest" description="Disordered" evidence="1">
    <location>
        <begin position="357"/>
        <end position="504"/>
    </location>
</feature>
<dbReference type="Gene3D" id="3.30.2010.10">
    <property type="entry name" value="Metalloproteases ('zincins'), catalytic domain"/>
    <property type="match status" value="1"/>
</dbReference>
<protein>
    <submittedName>
        <fullName evidence="4">Bla regulator protein blaR1</fullName>
    </submittedName>
</protein>
<accession>A0ABY1JR89</accession>
<feature type="compositionally biased region" description="Polar residues" evidence="1">
    <location>
        <begin position="385"/>
        <end position="504"/>
    </location>
</feature>
<dbReference type="InterPro" id="IPR008756">
    <property type="entry name" value="Peptidase_M56"/>
</dbReference>
<dbReference type="PANTHER" id="PTHR34978">
    <property type="entry name" value="POSSIBLE SENSOR-TRANSDUCER PROTEIN BLAR"/>
    <property type="match status" value="1"/>
</dbReference>
<dbReference type="CDD" id="cd07341">
    <property type="entry name" value="M56_BlaR1_MecR1_like"/>
    <property type="match status" value="1"/>
</dbReference>
<dbReference type="EMBL" id="FTNK01000003">
    <property type="protein sequence ID" value="SIQ64447.1"/>
    <property type="molecule type" value="Genomic_DNA"/>
</dbReference>
<feature type="transmembrane region" description="Helical" evidence="2">
    <location>
        <begin position="44"/>
        <end position="61"/>
    </location>
</feature>
<evidence type="ECO:0000259" key="3">
    <source>
        <dbReference type="Pfam" id="PF05569"/>
    </source>
</evidence>
<feature type="domain" description="Peptidase M56" evidence="3">
    <location>
        <begin position="15"/>
        <end position="302"/>
    </location>
</feature>
<dbReference type="InterPro" id="IPR052173">
    <property type="entry name" value="Beta-lactam_resp_regulator"/>
</dbReference>
<feature type="transmembrane region" description="Helical" evidence="2">
    <location>
        <begin position="15"/>
        <end position="32"/>
    </location>
</feature>
<evidence type="ECO:0000313" key="4">
    <source>
        <dbReference type="EMBL" id="SIQ64447.1"/>
    </source>
</evidence>
<keyword evidence="2" id="KW-1133">Transmembrane helix</keyword>
<feature type="transmembrane region" description="Helical" evidence="2">
    <location>
        <begin position="219"/>
        <end position="238"/>
    </location>
</feature>
<name>A0ABY1JR89_9BACL</name>
<keyword evidence="5" id="KW-1185">Reference proteome</keyword>
<feature type="transmembrane region" description="Helical" evidence="2">
    <location>
        <begin position="104"/>
        <end position="125"/>
    </location>
</feature>
<dbReference type="RefSeq" id="WP_076576709.1">
    <property type="nucleotide sequence ID" value="NZ_FTNK01000003.1"/>
</dbReference>
<feature type="compositionally biased region" description="Polar residues" evidence="1">
    <location>
        <begin position="357"/>
        <end position="375"/>
    </location>
</feature>
<gene>
    <name evidence="4" type="ORF">SAMN05421578_103151</name>
</gene>
<reference evidence="4 5" key="1">
    <citation type="submission" date="2017-01" db="EMBL/GenBank/DDBJ databases">
        <authorList>
            <person name="Varghese N."/>
            <person name="Submissions S."/>
        </authorList>
    </citation>
    <scope>NUCLEOTIDE SEQUENCE [LARGE SCALE GENOMIC DNA]</scope>
    <source>
        <strain evidence="4 5">ATCC 23464</strain>
    </source>
</reference>
<feature type="transmembrane region" description="Helical" evidence="2">
    <location>
        <begin position="310"/>
        <end position="329"/>
    </location>
</feature>
<evidence type="ECO:0000313" key="5">
    <source>
        <dbReference type="Proteomes" id="UP000186666"/>
    </source>
</evidence>
<dbReference type="PANTHER" id="PTHR34978:SF3">
    <property type="entry name" value="SLR0241 PROTEIN"/>
    <property type="match status" value="1"/>
</dbReference>
<dbReference type="Pfam" id="PF05569">
    <property type="entry name" value="Peptidase_M56"/>
    <property type="match status" value="1"/>
</dbReference>
<keyword evidence="2" id="KW-0472">Membrane</keyword>
<proteinExistence type="predicted"/>
<evidence type="ECO:0000256" key="2">
    <source>
        <dbReference type="SAM" id="Phobius"/>
    </source>
</evidence>
<comment type="caution">
    <text evidence="4">The sequence shown here is derived from an EMBL/GenBank/DDBJ whole genome shotgun (WGS) entry which is preliminary data.</text>
</comment>